<dbReference type="AlphaFoldDB" id="A0A0B1SNH2"/>
<evidence type="ECO:0000313" key="2">
    <source>
        <dbReference type="EMBL" id="KHJ86888.1"/>
    </source>
</evidence>
<accession>A0A0B1SNH2</accession>
<organism evidence="2 3">
    <name type="scientific">Oesophagostomum dentatum</name>
    <name type="common">Nodular worm</name>
    <dbReference type="NCBI Taxonomy" id="61180"/>
    <lineage>
        <taxon>Eukaryota</taxon>
        <taxon>Metazoa</taxon>
        <taxon>Ecdysozoa</taxon>
        <taxon>Nematoda</taxon>
        <taxon>Chromadorea</taxon>
        <taxon>Rhabditida</taxon>
        <taxon>Rhabditina</taxon>
        <taxon>Rhabditomorpha</taxon>
        <taxon>Strongyloidea</taxon>
        <taxon>Strongylidae</taxon>
        <taxon>Oesophagostomum</taxon>
    </lineage>
</organism>
<name>A0A0B1SNH2_OESDE</name>
<feature type="compositionally biased region" description="Acidic residues" evidence="1">
    <location>
        <begin position="71"/>
        <end position="89"/>
    </location>
</feature>
<gene>
    <name evidence="2" type="ORF">OESDEN_13348</name>
</gene>
<keyword evidence="3" id="KW-1185">Reference proteome</keyword>
<feature type="region of interest" description="Disordered" evidence="1">
    <location>
        <begin position="26"/>
        <end position="95"/>
    </location>
</feature>
<sequence>MTMRSRFVEFAKPVVAEFVPGAEVLEEHRDETAAMEVDDGEDSDESLDISDVDTDDDDSEEEPAPNKSDEKTEDVDADDDSGDEEDDSGEWVTDS</sequence>
<protein>
    <submittedName>
        <fullName evidence="2">Uncharacterized protein</fullName>
    </submittedName>
</protein>
<feature type="non-terminal residue" evidence="2">
    <location>
        <position position="95"/>
    </location>
</feature>
<reference evidence="2 3" key="1">
    <citation type="submission" date="2014-03" db="EMBL/GenBank/DDBJ databases">
        <title>Draft genome of the hookworm Oesophagostomum dentatum.</title>
        <authorList>
            <person name="Mitreva M."/>
        </authorList>
    </citation>
    <scope>NUCLEOTIDE SEQUENCE [LARGE SCALE GENOMIC DNA]</scope>
    <source>
        <strain evidence="2 3">OD-Hann</strain>
    </source>
</reference>
<dbReference type="OrthoDB" id="2196187at2759"/>
<dbReference type="Proteomes" id="UP000053660">
    <property type="component" value="Unassembled WGS sequence"/>
</dbReference>
<evidence type="ECO:0000313" key="3">
    <source>
        <dbReference type="Proteomes" id="UP000053660"/>
    </source>
</evidence>
<proteinExistence type="predicted"/>
<feature type="compositionally biased region" description="Acidic residues" evidence="1">
    <location>
        <begin position="36"/>
        <end position="63"/>
    </location>
</feature>
<dbReference type="EMBL" id="KN559146">
    <property type="protein sequence ID" value="KHJ86888.1"/>
    <property type="molecule type" value="Genomic_DNA"/>
</dbReference>
<evidence type="ECO:0000256" key="1">
    <source>
        <dbReference type="SAM" id="MobiDB-lite"/>
    </source>
</evidence>